<proteinExistence type="predicted"/>
<gene>
    <name evidence="2" type="ORF">SAMN02982931_00334</name>
</gene>
<dbReference type="GO" id="GO:0005975">
    <property type="term" value="P:carbohydrate metabolic process"/>
    <property type="evidence" value="ECO:0007669"/>
    <property type="project" value="InterPro"/>
</dbReference>
<dbReference type="EMBL" id="FMXQ01000001">
    <property type="protein sequence ID" value="SDB04991.1"/>
    <property type="molecule type" value="Genomic_DNA"/>
</dbReference>
<dbReference type="SUPFAM" id="SSF88713">
    <property type="entry name" value="Glycoside hydrolase/deacetylase"/>
    <property type="match status" value="1"/>
</dbReference>
<dbReference type="CDD" id="cd10936">
    <property type="entry name" value="CE4_DAC2"/>
    <property type="match status" value="1"/>
</dbReference>
<dbReference type="InterPro" id="IPR011330">
    <property type="entry name" value="Glyco_hydro/deAcase_b/a-brl"/>
</dbReference>
<dbReference type="Gene3D" id="3.20.20.370">
    <property type="entry name" value="Glycoside hydrolase/deacetylase"/>
    <property type="match status" value="1"/>
</dbReference>
<dbReference type="OrthoDB" id="9784811at2"/>
<reference evidence="2 3" key="1">
    <citation type="submission" date="2016-10" db="EMBL/GenBank/DDBJ databases">
        <authorList>
            <person name="de Groot N.N."/>
        </authorList>
    </citation>
    <scope>NUCLEOTIDE SEQUENCE [LARGE SCALE GENOMIC DNA]</scope>
    <source>
        <strain evidence="2 3">ATCC 35022</strain>
    </source>
</reference>
<accession>A0A1G6A999</accession>
<protein>
    <recommendedName>
        <fullName evidence="4">Divergent polysaccharide deacetylase</fullName>
    </recommendedName>
</protein>
<organism evidence="2 3">
    <name type="scientific">Bauldia litoralis</name>
    <dbReference type="NCBI Taxonomy" id="665467"/>
    <lineage>
        <taxon>Bacteria</taxon>
        <taxon>Pseudomonadati</taxon>
        <taxon>Pseudomonadota</taxon>
        <taxon>Alphaproteobacteria</taxon>
        <taxon>Hyphomicrobiales</taxon>
        <taxon>Kaistiaceae</taxon>
        <taxon>Bauldia</taxon>
    </lineage>
</organism>
<sequence length="377" mass="39247">MATDDLNKPLGLPRERKAHRTPLVALVAPPLLIAIGLIAFFAFGDGPDDPGNVVAAIDDTSPDQTGSVGPALTPVYEAQSEPLVEVKPTGGLREVRGNDVIISDPSKPRPIRLAAAPFEDLIEADENGLLPRIGDDGTRPLDAYARPAGATEGMKRIAIVVGGIGIEGEAGQSAIASLPGEVTLGIVPYGEDLPATVAEARALGHEILLQLPMEPYNYPDIDPGPNTLTVAGGTAKNLDRLRWLLAQTTTYVGVMNYMGARFTGDDRALAPILGDIADRGLLFLDDGSSARSRVGAFASDSAPVIRADLVLDGDTAPAAIDARIKQLVAIARERGYAVATATAFPSTIARISAFARVAEENGIALVPVSSLVRADGS</sequence>
<evidence type="ECO:0008006" key="4">
    <source>
        <dbReference type="Google" id="ProtNLM"/>
    </source>
</evidence>
<dbReference type="Pfam" id="PF04748">
    <property type="entry name" value="Polysacc_deac_2"/>
    <property type="match status" value="1"/>
</dbReference>
<dbReference type="AlphaFoldDB" id="A0A1G6A999"/>
<evidence type="ECO:0000313" key="2">
    <source>
        <dbReference type="EMBL" id="SDB04991.1"/>
    </source>
</evidence>
<name>A0A1G6A999_9HYPH</name>
<dbReference type="InterPro" id="IPR006837">
    <property type="entry name" value="Divergent_DAC"/>
</dbReference>
<evidence type="ECO:0000313" key="3">
    <source>
        <dbReference type="Proteomes" id="UP000199071"/>
    </source>
</evidence>
<dbReference type="PANTHER" id="PTHR30105">
    <property type="entry name" value="UNCHARACTERIZED YIBQ-RELATED"/>
    <property type="match status" value="1"/>
</dbReference>
<dbReference type="STRING" id="665467.SAMN02982931_00334"/>
<keyword evidence="1" id="KW-0812">Transmembrane</keyword>
<dbReference type="PANTHER" id="PTHR30105:SF2">
    <property type="entry name" value="DIVERGENT POLYSACCHARIDE DEACETYLASE SUPERFAMILY"/>
    <property type="match status" value="1"/>
</dbReference>
<dbReference type="RefSeq" id="WP_090874470.1">
    <property type="nucleotide sequence ID" value="NZ_FMXQ01000001.1"/>
</dbReference>
<keyword evidence="1" id="KW-1133">Transmembrane helix</keyword>
<evidence type="ECO:0000256" key="1">
    <source>
        <dbReference type="SAM" id="Phobius"/>
    </source>
</evidence>
<dbReference type="Proteomes" id="UP000199071">
    <property type="component" value="Unassembled WGS sequence"/>
</dbReference>
<keyword evidence="1" id="KW-0472">Membrane</keyword>
<feature type="transmembrane region" description="Helical" evidence="1">
    <location>
        <begin position="21"/>
        <end position="43"/>
    </location>
</feature>
<keyword evidence="3" id="KW-1185">Reference proteome</keyword>